<dbReference type="Proteomes" id="UP001346149">
    <property type="component" value="Unassembled WGS sequence"/>
</dbReference>
<evidence type="ECO:0000313" key="1">
    <source>
        <dbReference type="EMBL" id="KAK4762325.1"/>
    </source>
</evidence>
<comment type="caution">
    <text evidence="1">The sequence shown here is derived from an EMBL/GenBank/DDBJ whole genome shotgun (WGS) entry which is preliminary data.</text>
</comment>
<proteinExistence type="predicted"/>
<organism evidence="1 2">
    <name type="scientific">Trapa natans</name>
    <name type="common">Water chestnut</name>
    <dbReference type="NCBI Taxonomy" id="22666"/>
    <lineage>
        <taxon>Eukaryota</taxon>
        <taxon>Viridiplantae</taxon>
        <taxon>Streptophyta</taxon>
        <taxon>Embryophyta</taxon>
        <taxon>Tracheophyta</taxon>
        <taxon>Spermatophyta</taxon>
        <taxon>Magnoliopsida</taxon>
        <taxon>eudicotyledons</taxon>
        <taxon>Gunneridae</taxon>
        <taxon>Pentapetalae</taxon>
        <taxon>rosids</taxon>
        <taxon>malvids</taxon>
        <taxon>Myrtales</taxon>
        <taxon>Lythraceae</taxon>
        <taxon>Trapa</taxon>
    </lineage>
</organism>
<evidence type="ECO:0000313" key="2">
    <source>
        <dbReference type="Proteomes" id="UP001346149"/>
    </source>
</evidence>
<dbReference type="AlphaFoldDB" id="A0AAN7KGJ4"/>
<protein>
    <submittedName>
        <fullName evidence="1">Uncharacterized protein</fullName>
    </submittedName>
</protein>
<reference evidence="1 2" key="1">
    <citation type="journal article" date="2023" name="Hortic Res">
        <title>Pangenome of water caltrop reveals structural variations and asymmetric subgenome divergence after allopolyploidization.</title>
        <authorList>
            <person name="Zhang X."/>
            <person name="Chen Y."/>
            <person name="Wang L."/>
            <person name="Yuan Y."/>
            <person name="Fang M."/>
            <person name="Shi L."/>
            <person name="Lu R."/>
            <person name="Comes H.P."/>
            <person name="Ma Y."/>
            <person name="Chen Y."/>
            <person name="Huang G."/>
            <person name="Zhou Y."/>
            <person name="Zheng Z."/>
            <person name="Qiu Y."/>
        </authorList>
    </citation>
    <scope>NUCLEOTIDE SEQUENCE [LARGE SCALE GENOMIC DNA]</scope>
    <source>
        <strain evidence="1">F231</strain>
    </source>
</reference>
<gene>
    <name evidence="1" type="ORF">SAY86_008093</name>
</gene>
<keyword evidence="2" id="KW-1185">Reference proteome</keyword>
<dbReference type="EMBL" id="JAXQNO010000024">
    <property type="protein sequence ID" value="KAK4762325.1"/>
    <property type="molecule type" value="Genomic_DNA"/>
</dbReference>
<sequence>MRMPRLLEVNMIKQLIPAKCMRIGFLRYQAVYQFLVQKSYSTIEAHSQQQEVVIAIGSNVGDRLNNSRRLRKIWAELSSKQMSEMEGKQLAFVDTFYFEVAREVVKKGVHLVNDASGEI</sequence>
<accession>A0AAN7KGJ4</accession>
<name>A0AAN7KGJ4_TRANT</name>